<organism evidence="4 5">
    <name type="scientific">Acetanaerobacterium elongatum</name>
    <dbReference type="NCBI Taxonomy" id="258515"/>
    <lineage>
        <taxon>Bacteria</taxon>
        <taxon>Bacillati</taxon>
        <taxon>Bacillota</taxon>
        <taxon>Clostridia</taxon>
        <taxon>Eubacteriales</taxon>
        <taxon>Oscillospiraceae</taxon>
        <taxon>Acetanaerobacterium</taxon>
    </lineage>
</organism>
<evidence type="ECO:0000313" key="5">
    <source>
        <dbReference type="Proteomes" id="UP000199182"/>
    </source>
</evidence>
<feature type="domain" description="NADPH-dependent FMN reductase-like" evidence="3">
    <location>
        <begin position="1"/>
        <end position="132"/>
    </location>
</feature>
<evidence type="ECO:0000256" key="1">
    <source>
        <dbReference type="ARBA" id="ARBA00022630"/>
    </source>
</evidence>
<dbReference type="GO" id="GO:0016491">
    <property type="term" value="F:oxidoreductase activity"/>
    <property type="evidence" value="ECO:0007669"/>
    <property type="project" value="InterPro"/>
</dbReference>
<dbReference type="InterPro" id="IPR051796">
    <property type="entry name" value="ISF_SsuE-like"/>
</dbReference>
<dbReference type="InterPro" id="IPR029039">
    <property type="entry name" value="Flavoprotein-like_sf"/>
</dbReference>
<accession>A0A1H0DFE2</accession>
<gene>
    <name evidence="4" type="ORF">SAMN05192585_12824</name>
</gene>
<dbReference type="InterPro" id="IPR005025">
    <property type="entry name" value="FMN_Rdtase-like_dom"/>
</dbReference>
<keyword evidence="2" id="KW-0288">FMN</keyword>
<keyword evidence="1" id="KW-0285">Flavoprotein</keyword>
<dbReference type="RefSeq" id="WP_162840404.1">
    <property type="nucleotide sequence ID" value="NZ_FNID01000028.1"/>
</dbReference>
<dbReference type="AlphaFoldDB" id="A0A1H0DFE2"/>
<dbReference type="SUPFAM" id="SSF52218">
    <property type="entry name" value="Flavoproteins"/>
    <property type="match status" value="2"/>
</dbReference>
<dbReference type="PANTHER" id="PTHR43278:SF4">
    <property type="entry name" value="NAD(P)H-DEPENDENT FMN-CONTAINING OXIDOREDUCTASE YWQN-RELATED"/>
    <property type="match status" value="1"/>
</dbReference>
<proteinExistence type="predicted"/>
<keyword evidence="5" id="KW-1185">Reference proteome</keyword>
<reference evidence="4 5" key="1">
    <citation type="submission" date="2016-10" db="EMBL/GenBank/DDBJ databases">
        <authorList>
            <person name="de Groot N.N."/>
        </authorList>
    </citation>
    <scope>NUCLEOTIDE SEQUENCE [LARGE SCALE GENOMIC DNA]</scope>
    <source>
        <strain evidence="4 5">CGMCC 1.5012</strain>
    </source>
</reference>
<dbReference type="PANTHER" id="PTHR43278">
    <property type="entry name" value="NAD(P)H-DEPENDENT FMN-CONTAINING OXIDOREDUCTASE YWQN-RELATED"/>
    <property type="match status" value="1"/>
</dbReference>
<dbReference type="EMBL" id="FNID01000028">
    <property type="protein sequence ID" value="SDN68880.1"/>
    <property type="molecule type" value="Genomic_DNA"/>
</dbReference>
<dbReference type="Pfam" id="PF03358">
    <property type="entry name" value="FMN_red"/>
    <property type="match status" value="1"/>
</dbReference>
<name>A0A1H0DFE2_9FIRM</name>
<dbReference type="Gene3D" id="3.40.50.360">
    <property type="match status" value="2"/>
</dbReference>
<protein>
    <submittedName>
        <fullName evidence="4">FMN-dependent NADH-azoreductase</fullName>
    </submittedName>
</protein>
<evidence type="ECO:0000256" key="2">
    <source>
        <dbReference type="ARBA" id="ARBA00022643"/>
    </source>
</evidence>
<sequence length="462" mass="52645">MKIVVLNGSPKGDVSVTMRYVAYIQKHYPQHELKVLNIAHQINGIEKNEQEFTRILDEIHSADGVLWAFPLYIFVVIAQYKRFIELIFERNAQAAFKGKYAAVLTTSIHFSDHTAVNYMQGICDDLEMRYVDAFTPHMQDLTLDDGRQALLQFAQHYFTAIEQQHPTLRRFAPLTHSSVHYSPATAPAKLDLLGKRAVVIADSLQNPNLRAMVDGFRNCFVQPPELFCLEDIDIKGGCLGCLQCGYNYECAYTGKDGFIDFFNTHIITADILVFAGAMKDRYLSFAWKRFFDRSFFNTHTPVLQGKQLGFIISGPLAQNQNLAEVFDIYTQWQMATLVGFATDEAPTSAGIDAQLYALACNLTDYSALQYHKPKTFLGVGGWKIFRDEIWGELRFPFVADHKAYKRLGIYRDFPQRNIKSRVGISVLLTMAKVKVIRDSIYKGTMKDNMVEYLDKILDNPNL</sequence>
<evidence type="ECO:0000259" key="3">
    <source>
        <dbReference type="Pfam" id="PF03358"/>
    </source>
</evidence>
<dbReference type="Proteomes" id="UP000199182">
    <property type="component" value="Unassembled WGS sequence"/>
</dbReference>
<dbReference type="STRING" id="258515.SAMN05192585_12824"/>
<evidence type="ECO:0000313" key="4">
    <source>
        <dbReference type="EMBL" id="SDN68880.1"/>
    </source>
</evidence>